<dbReference type="PANTHER" id="PTHR48225">
    <property type="entry name" value="HORMA DOMAIN-CONTAINING PROTEIN 1"/>
    <property type="match status" value="1"/>
</dbReference>
<organism evidence="8 9">
    <name type="scientific">Vanrija pseudolonga</name>
    <dbReference type="NCBI Taxonomy" id="143232"/>
    <lineage>
        <taxon>Eukaryota</taxon>
        <taxon>Fungi</taxon>
        <taxon>Dikarya</taxon>
        <taxon>Basidiomycota</taxon>
        <taxon>Agaricomycotina</taxon>
        <taxon>Tremellomycetes</taxon>
        <taxon>Trichosporonales</taxon>
        <taxon>Trichosporonaceae</taxon>
        <taxon>Vanrija</taxon>
    </lineage>
</organism>
<evidence type="ECO:0000259" key="7">
    <source>
        <dbReference type="Pfam" id="PF02301"/>
    </source>
</evidence>
<evidence type="ECO:0000256" key="6">
    <source>
        <dbReference type="SAM" id="MobiDB-lite"/>
    </source>
</evidence>
<dbReference type="Gene3D" id="3.30.900.10">
    <property type="entry name" value="HORMA domain"/>
    <property type="match status" value="1"/>
</dbReference>
<dbReference type="GO" id="GO:0007130">
    <property type="term" value="P:synaptonemal complex assembly"/>
    <property type="evidence" value="ECO:0007669"/>
    <property type="project" value="TreeGrafter"/>
</dbReference>
<feature type="compositionally biased region" description="Polar residues" evidence="6">
    <location>
        <begin position="199"/>
        <end position="215"/>
    </location>
</feature>
<feature type="region of interest" description="Disordered" evidence="6">
    <location>
        <begin position="118"/>
        <end position="360"/>
    </location>
</feature>
<feature type="compositionally biased region" description="Basic and acidic residues" evidence="6">
    <location>
        <begin position="234"/>
        <end position="244"/>
    </location>
</feature>
<dbReference type="GO" id="GO:0005634">
    <property type="term" value="C:nucleus"/>
    <property type="evidence" value="ECO:0007669"/>
    <property type="project" value="UniProtKB-SubCell"/>
</dbReference>
<keyword evidence="4" id="KW-0539">Nucleus</keyword>
<dbReference type="Pfam" id="PF02301">
    <property type="entry name" value="HORMA"/>
    <property type="match status" value="1"/>
</dbReference>
<evidence type="ECO:0000313" key="9">
    <source>
        <dbReference type="Proteomes" id="UP000827549"/>
    </source>
</evidence>
<dbReference type="AlphaFoldDB" id="A0AAF1BIB9"/>
<evidence type="ECO:0000256" key="5">
    <source>
        <dbReference type="ARBA" id="ARBA00023254"/>
    </source>
</evidence>
<dbReference type="GeneID" id="87803819"/>
<keyword evidence="5" id="KW-0469">Meiosis</keyword>
<protein>
    <recommendedName>
        <fullName evidence="7">HORMA domain-containing protein</fullName>
    </recommendedName>
</protein>
<sequence>MAHLTGPSDDGKTPAGGIYHAIASRYLKKLSFVILLDPNDRDNVIEAYTFDFSYCDETGSPDISMSQFSTTTSLESSITGTAPASAADLQMTMIISELPALPRQRYVDIRLQYTDDTPTECFESSGGLDESPPSATDASLEVETSPTMTKSDRRPLTSHGPKATPAPQLPRNPKATATTKTPTTQKATTNPKTSKSRKTTPGSKAQGNTNPLTSGRQRKVGEGRTSASPKKASAPKEVDEEPKTSKPPSKSSKQTQKNPKAPKVSKASKAPKASKVPKVKVSKVSKAPKAPKTPKTRSPVSQTPQFKTPAAAPPQQQQYSPASLNISSNSMATNSRRFDELPETNPLPITAGGSVSFQAPGTSDVRFGRMLAPLDFGMVG</sequence>
<reference evidence="8" key="1">
    <citation type="submission" date="2023-10" db="EMBL/GenBank/DDBJ databases">
        <authorList>
            <person name="Noh H."/>
        </authorList>
    </citation>
    <scope>NUCLEOTIDE SEQUENCE</scope>
    <source>
        <strain evidence="8">DUCC4014</strain>
    </source>
</reference>
<evidence type="ECO:0000256" key="3">
    <source>
        <dbReference type="ARBA" id="ARBA00022454"/>
    </source>
</evidence>
<accession>A0AAF1BIB9</accession>
<feature type="compositionally biased region" description="Low complexity" evidence="6">
    <location>
        <begin position="173"/>
        <end position="193"/>
    </location>
</feature>
<feature type="compositionally biased region" description="Low complexity" evidence="6">
    <location>
        <begin position="246"/>
        <end position="274"/>
    </location>
</feature>
<dbReference type="InterPro" id="IPR051294">
    <property type="entry name" value="HORMA_MeioticProgression"/>
</dbReference>
<evidence type="ECO:0000256" key="1">
    <source>
        <dbReference type="ARBA" id="ARBA00004123"/>
    </source>
</evidence>
<dbReference type="Proteomes" id="UP000827549">
    <property type="component" value="Chromosome 1"/>
</dbReference>
<feature type="compositionally biased region" description="Polar residues" evidence="6">
    <location>
        <begin position="296"/>
        <end position="306"/>
    </location>
</feature>
<dbReference type="SUPFAM" id="SSF56019">
    <property type="entry name" value="The spindle assembly checkpoint protein mad2"/>
    <property type="match status" value="1"/>
</dbReference>
<keyword evidence="9" id="KW-1185">Reference proteome</keyword>
<gene>
    <name evidence="8" type="primary">DDB_G0288717_3</name>
    <name evidence="8" type="ORF">LOC62_01G000561</name>
</gene>
<dbReference type="InterPro" id="IPR036570">
    <property type="entry name" value="HORMA_dom_sf"/>
</dbReference>
<comment type="subcellular location">
    <subcellularLocation>
        <location evidence="2">Chromosome</location>
    </subcellularLocation>
    <subcellularLocation>
        <location evidence="1">Nucleus</location>
    </subcellularLocation>
</comment>
<dbReference type="GO" id="GO:0005694">
    <property type="term" value="C:chromosome"/>
    <property type="evidence" value="ECO:0007669"/>
    <property type="project" value="UniProtKB-SubCell"/>
</dbReference>
<evidence type="ECO:0000313" key="8">
    <source>
        <dbReference type="EMBL" id="WOO76949.1"/>
    </source>
</evidence>
<feature type="domain" description="HORMA" evidence="7">
    <location>
        <begin position="17"/>
        <end position="125"/>
    </location>
</feature>
<evidence type="ECO:0000256" key="2">
    <source>
        <dbReference type="ARBA" id="ARBA00004286"/>
    </source>
</evidence>
<proteinExistence type="predicted"/>
<dbReference type="RefSeq" id="XP_062622981.1">
    <property type="nucleotide sequence ID" value="XM_062767001.1"/>
</dbReference>
<name>A0AAF1BIB9_9TREE</name>
<dbReference type="InterPro" id="IPR003511">
    <property type="entry name" value="HORMA_dom"/>
</dbReference>
<feature type="compositionally biased region" description="Polar residues" evidence="6">
    <location>
        <begin position="133"/>
        <end position="149"/>
    </location>
</feature>
<keyword evidence="3" id="KW-0158">Chromosome</keyword>
<feature type="compositionally biased region" description="Polar residues" evidence="6">
    <location>
        <begin position="324"/>
        <end position="335"/>
    </location>
</feature>
<dbReference type="EMBL" id="CP086714">
    <property type="protein sequence ID" value="WOO76949.1"/>
    <property type="molecule type" value="Genomic_DNA"/>
</dbReference>
<dbReference type="PANTHER" id="PTHR48225:SF7">
    <property type="entry name" value="MEIOSIS-SPECIFIC PROTEIN HOP1"/>
    <property type="match status" value="1"/>
</dbReference>
<feature type="compositionally biased region" description="Low complexity" evidence="6">
    <location>
        <begin position="309"/>
        <end position="323"/>
    </location>
</feature>
<evidence type="ECO:0000256" key="4">
    <source>
        <dbReference type="ARBA" id="ARBA00023242"/>
    </source>
</evidence>
<dbReference type="GO" id="GO:0051598">
    <property type="term" value="P:meiotic recombination checkpoint signaling"/>
    <property type="evidence" value="ECO:0007669"/>
    <property type="project" value="TreeGrafter"/>
</dbReference>